<dbReference type="EMBL" id="CP000308">
    <property type="protein sequence ID" value="ABG12542.1"/>
    <property type="molecule type" value="Genomic_DNA"/>
</dbReference>
<organism evidence="1 2">
    <name type="scientific">Yersinia pestis bv. Antiqua (strain Antiqua)</name>
    <dbReference type="NCBI Taxonomy" id="360102"/>
    <lineage>
        <taxon>Bacteria</taxon>
        <taxon>Pseudomonadati</taxon>
        <taxon>Pseudomonadota</taxon>
        <taxon>Gammaproteobacteria</taxon>
        <taxon>Enterobacterales</taxon>
        <taxon>Yersiniaceae</taxon>
        <taxon>Yersinia</taxon>
    </lineage>
</organism>
<name>A0A0H2Y4N9_YERPA</name>
<reference evidence="1 2" key="1">
    <citation type="journal article" date="2006" name="J. Bacteriol.">
        <title>Complete genome sequence of Yersinia pestis strains Antiqua and Nepal516: evidence of gene reduction in an emerging pathogen.</title>
        <authorList>
            <person name="Chain P.S."/>
            <person name="Hu P."/>
            <person name="Malfatti S.A."/>
            <person name="Radnedge L."/>
            <person name="Larimer F."/>
            <person name="Vergez L.M."/>
            <person name="Worsham P."/>
            <person name="Chu M.C."/>
            <person name="Andersen G.L."/>
        </authorList>
    </citation>
    <scope>NUCLEOTIDE SEQUENCE [LARGE SCALE GENOMIC DNA]</scope>
    <source>
        <strain evidence="1 2">Antiqua</strain>
    </source>
</reference>
<dbReference type="RefSeq" id="WP_002215946.1">
    <property type="nucleotide sequence ID" value="NC_008150.1"/>
</dbReference>
<dbReference type="Proteomes" id="UP000001971">
    <property type="component" value="Chromosome"/>
</dbReference>
<evidence type="ECO:0000313" key="1">
    <source>
        <dbReference type="EMBL" id="ABG12542.1"/>
    </source>
</evidence>
<dbReference type="GeneID" id="57977232"/>
<dbReference type="AlphaFoldDB" id="A0A0H2Y4N9"/>
<accession>A0A0H2Y4N9</accession>
<evidence type="ECO:0000313" key="2">
    <source>
        <dbReference type="Proteomes" id="UP000001971"/>
    </source>
</evidence>
<sequence length="75" mass="8372">MQVIRIILILETLGAVIDSEFTWGKLRQKLNSGKLLEAVIRKSNERGATSLSNLCHLRIFPLASLPKRALHAYSA</sequence>
<protein>
    <submittedName>
        <fullName evidence="1">Uncharacterized protein</fullName>
    </submittedName>
</protein>
<proteinExistence type="predicted"/>
<gene>
    <name evidence="1" type="ordered locus">YPA_0574</name>
</gene>
<dbReference type="KEGG" id="ypa:YPA_0574"/>